<comment type="caution">
    <text evidence="2">The sequence shown here is derived from an EMBL/GenBank/DDBJ whole genome shotgun (WGS) entry which is preliminary data.</text>
</comment>
<name>A0A699J8D3_TANCI</name>
<feature type="compositionally biased region" description="Polar residues" evidence="1">
    <location>
        <begin position="346"/>
        <end position="355"/>
    </location>
</feature>
<gene>
    <name evidence="2" type="ORF">Tci_589213</name>
</gene>
<feature type="non-terminal residue" evidence="2">
    <location>
        <position position="355"/>
    </location>
</feature>
<dbReference type="EMBL" id="BKCJ010380182">
    <property type="protein sequence ID" value="GFA17241.1"/>
    <property type="molecule type" value="Genomic_DNA"/>
</dbReference>
<proteinExistence type="predicted"/>
<sequence length="355" mass="39832">MYPSARASRVKFHLGITFAMGCKRYTDPKTKLRIKHTNCRVRIPKGLHPRRIKEKLTKKQVGGECIIKREMTRISKDGAISKFSGYHSSEEEEPTGQSRALNKYGSVDHPELQRNEFASHQQLQQKGNMNGWLIEDEDEPQEHEASDNGPNNNNNNNENPDIATIIAHQLQTIIPQIGTQVTNNVNNANGRNGRNGRNNGCTYKGFTACNPKEYDVKGGVIALTRWIEKMENWNTQVQARGRKAAIGMSCADFKALLVEEFFTPESLRIKRYIAGLAPKIRGMLRATQPTTIQSAILRAGILTDEAVSYGILTMGNEKRKGVEESSKQGGRRNENKRAKVSKGFVASTTYRNEND</sequence>
<feature type="compositionally biased region" description="Low complexity" evidence="1">
    <location>
        <begin position="148"/>
        <end position="160"/>
    </location>
</feature>
<evidence type="ECO:0008006" key="3">
    <source>
        <dbReference type="Google" id="ProtNLM"/>
    </source>
</evidence>
<protein>
    <recommendedName>
        <fullName evidence="3">Reverse transcriptase domain-containing protein</fullName>
    </recommendedName>
</protein>
<feature type="region of interest" description="Disordered" evidence="1">
    <location>
        <begin position="318"/>
        <end position="355"/>
    </location>
</feature>
<reference evidence="2" key="1">
    <citation type="journal article" date="2019" name="Sci. Rep.">
        <title>Draft genome of Tanacetum cinerariifolium, the natural source of mosquito coil.</title>
        <authorList>
            <person name="Yamashiro T."/>
            <person name="Shiraishi A."/>
            <person name="Satake H."/>
            <person name="Nakayama K."/>
        </authorList>
    </citation>
    <scope>NUCLEOTIDE SEQUENCE</scope>
</reference>
<organism evidence="2">
    <name type="scientific">Tanacetum cinerariifolium</name>
    <name type="common">Dalmatian daisy</name>
    <name type="synonym">Chrysanthemum cinerariifolium</name>
    <dbReference type="NCBI Taxonomy" id="118510"/>
    <lineage>
        <taxon>Eukaryota</taxon>
        <taxon>Viridiplantae</taxon>
        <taxon>Streptophyta</taxon>
        <taxon>Embryophyta</taxon>
        <taxon>Tracheophyta</taxon>
        <taxon>Spermatophyta</taxon>
        <taxon>Magnoliopsida</taxon>
        <taxon>eudicotyledons</taxon>
        <taxon>Gunneridae</taxon>
        <taxon>Pentapetalae</taxon>
        <taxon>asterids</taxon>
        <taxon>campanulids</taxon>
        <taxon>Asterales</taxon>
        <taxon>Asteraceae</taxon>
        <taxon>Asteroideae</taxon>
        <taxon>Anthemideae</taxon>
        <taxon>Anthemidinae</taxon>
        <taxon>Tanacetum</taxon>
    </lineage>
</organism>
<feature type="region of interest" description="Disordered" evidence="1">
    <location>
        <begin position="138"/>
        <end position="160"/>
    </location>
</feature>
<evidence type="ECO:0000313" key="2">
    <source>
        <dbReference type="EMBL" id="GFA17241.1"/>
    </source>
</evidence>
<accession>A0A699J8D3</accession>
<dbReference type="AlphaFoldDB" id="A0A699J8D3"/>
<feature type="compositionally biased region" description="Basic and acidic residues" evidence="1">
    <location>
        <begin position="318"/>
        <end position="337"/>
    </location>
</feature>
<dbReference type="PROSITE" id="PS51257">
    <property type="entry name" value="PROKAR_LIPOPROTEIN"/>
    <property type="match status" value="1"/>
</dbReference>
<evidence type="ECO:0000256" key="1">
    <source>
        <dbReference type="SAM" id="MobiDB-lite"/>
    </source>
</evidence>